<reference evidence="7 8" key="1">
    <citation type="submission" date="2016-03" db="EMBL/GenBank/DDBJ databases">
        <title>Speciation and ecological success in dimly lit waters: horizontal gene transfer in a green sulfur bacteria bloom unveiled by metagenomic assembly.</title>
        <authorList>
            <person name="Llorens-Mares T."/>
            <person name="Liu Z."/>
            <person name="Allen L.Z."/>
            <person name="Rusch D.B."/>
            <person name="Craig M.T."/>
            <person name="Dupont C.L."/>
            <person name="Bryant D.A."/>
            <person name="Casamayor E.O."/>
        </authorList>
    </citation>
    <scope>NUCLEOTIDE SEQUENCE [LARGE SCALE GENOMIC DNA]</scope>
    <source>
        <strain evidence="7">CIII</strain>
    </source>
</reference>
<evidence type="ECO:0000256" key="4">
    <source>
        <dbReference type="RuleBase" id="RU000639"/>
    </source>
</evidence>
<comment type="caution">
    <text evidence="7">The sequence shown here is derived from an EMBL/GenBank/DDBJ whole genome shotgun (WGS) entry which is preliminary data.</text>
</comment>
<dbReference type="GO" id="GO:0051087">
    <property type="term" value="F:protein-folding chaperone binding"/>
    <property type="evidence" value="ECO:0007669"/>
    <property type="project" value="InterPro"/>
</dbReference>
<dbReference type="AlphaFoldDB" id="A0A165LG15"/>
<dbReference type="Gene3D" id="3.90.20.20">
    <property type="match status" value="1"/>
</dbReference>
<dbReference type="HAMAP" id="MF_01151">
    <property type="entry name" value="GrpE"/>
    <property type="match status" value="1"/>
</dbReference>
<dbReference type="GO" id="GO:0000774">
    <property type="term" value="F:adenyl-nucleotide exchange factor activity"/>
    <property type="evidence" value="ECO:0007669"/>
    <property type="project" value="InterPro"/>
</dbReference>
<gene>
    <name evidence="3" type="primary">grpE</name>
    <name evidence="7" type="ORF">A3K90_07165</name>
</gene>
<dbReference type="GO" id="GO:0006457">
    <property type="term" value="P:protein folding"/>
    <property type="evidence" value="ECO:0007669"/>
    <property type="project" value="InterPro"/>
</dbReference>
<evidence type="ECO:0000256" key="2">
    <source>
        <dbReference type="ARBA" id="ARBA00023186"/>
    </source>
</evidence>
<dbReference type="InterPro" id="IPR000740">
    <property type="entry name" value="GrpE"/>
</dbReference>
<dbReference type="InterPro" id="IPR009012">
    <property type="entry name" value="GrpE_head"/>
</dbReference>
<keyword evidence="3 4" id="KW-0346">Stress response</keyword>
<sequence length="198" mass="22426">MMKKAEDPLQDREGTIQEPAEGQENTAAPDQSAEVASQESRISALEREVQAEKEQNGKFRDELLRRAAEFENFRKQKEREAVMASQRATDNVLRDLLTLVDDVERVLANVPEPEEIPAAAKPYIDGVELLKKNLDRWLESKGVKPIEAIGMKLDVDFHEAISQIEHPDAEPETIVEQYQTGYLLGDRVLRHAKVIVAR</sequence>
<protein>
    <recommendedName>
        <fullName evidence="3 4">Protein GrpE</fullName>
    </recommendedName>
    <alternativeName>
        <fullName evidence="3">HSP-70 cofactor</fullName>
    </alternativeName>
</protein>
<feature type="region of interest" description="Disordered" evidence="6">
    <location>
        <begin position="1"/>
        <end position="42"/>
    </location>
</feature>
<dbReference type="InterPro" id="IPR013805">
    <property type="entry name" value="GrpE_CC"/>
</dbReference>
<dbReference type="Gene3D" id="2.30.22.10">
    <property type="entry name" value="Head domain of nucleotide exchange factor GrpE"/>
    <property type="match status" value="1"/>
</dbReference>
<dbReference type="PANTHER" id="PTHR21237">
    <property type="entry name" value="GRPE PROTEIN"/>
    <property type="match status" value="1"/>
</dbReference>
<dbReference type="Pfam" id="PF01025">
    <property type="entry name" value="GrpE"/>
    <property type="match status" value="1"/>
</dbReference>
<feature type="compositionally biased region" description="Basic and acidic residues" evidence="6">
    <location>
        <begin position="1"/>
        <end position="15"/>
    </location>
</feature>
<evidence type="ECO:0000256" key="6">
    <source>
        <dbReference type="SAM" id="MobiDB-lite"/>
    </source>
</evidence>
<evidence type="ECO:0000313" key="8">
    <source>
        <dbReference type="Proteomes" id="UP000076481"/>
    </source>
</evidence>
<comment type="subcellular location">
    <subcellularLocation>
        <location evidence="3">Cytoplasm</location>
    </subcellularLocation>
</comment>
<evidence type="ECO:0000256" key="1">
    <source>
        <dbReference type="ARBA" id="ARBA00009054"/>
    </source>
</evidence>
<dbReference type="CDD" id="cd00446">
    <property type="entry name" value="GrpE"/>
    <property type="match status" value="1"/>
</dbReference>
<dbReference type="SUPFAM" id="SSF51064">
    <property type="entry name" value="Head domain of nucleotide exchange factor GrpE"/>
    <property type="match status" value="1"/>
</dbReference>
<proteinExistence type="inferred from homology"/>
<dbReference type="PANTHER" id="PTHR21237:SF23">
    <property type="entry name" value="GRPE PROTEIN HOMOLOG, MITOCHONDRIAL"/>
    <property type="match status" value="1"/>
</dbReference>
<dbReference type="GO" id="GO:0051082">
    <property type="term" value="F:unfolded protein binding"/>
    <property type="evidence" value="ECO:0007669"/>
    <property type="project" value="TreeGrafter"/>
</dbReference>
<dbReference type="PROSITE" id="PS01071">
    <property type="entry name" value="GRPE"/>
    <property type="match status" value="1"/>
</dbReference>
<evidence type="ECO:0000256" key="3">
    <source>
        <dbReference type="HAMAP-Rule" id="MF_01151"/>
    </source>
</evidence>
<name>A0A165LG15_PELLU</name>
<comment type="subunit">
    <text evidence="3">Homodimer.</text>
</comment>
<feature type="compositionally biased region" description="Polar residues" evidence="6">
    <location>
        <begin position="23"/>
        <end position="41"/>
    </location>
</feature>
<comment type="function">
    <text evidence="3 4">Participates actively in the response to hyperosmotic and heat shock by preventing the aggregation of stress-denatured proteins, in association with DnaK and GrpE. It is the nucleotide exchange factor for DnaK and may function as a thermosensor. Unfolded proteins bind initially to DnaJ; upon interaction with the DnaJ-bound protein, DnaK hydrolyzes its bound ATP, resulting in the formation of a stable complex. GrpE releases ADP from DnaK; ATP binding to DnaK triggers the release of the substrate protein, thus completing the reaction cycle. Several rounds of ATP-dependent interactions between DnaJ, DnaK and GrpE are required for fully efficient folding.</text>
</comment>
<evidence type="ECO:0000313" key="7">
    <source>
        <dbReference type="EMBL" id="KZK73992.1"/>
    </source>
</evidence>
<dbReference type="EMBL" id="LVWG01000032">
    <property type="protein sequence ID" value="KZK73992.1"/>
    <property type="molecule type" value="Genomic_DNA"/>
</dbReference>
<dbReference type="GO" id="GO:0042803">
    <property type="term" value="F:protein homodimerization activity"/>
    <property type="evidence" value="ECO:0007669"/>
    <property type="project" value="InterPro"/>
</dbReference>
<accession>A0A165LG15</accession>
<dbReference type="SUPFAM" id="SSF58014">
    <property type="entry name" value="Coiled-coil domain of nucleotide exchange factor GrpE"/>
    <property type="match status" value="1"/>
</dbReference>
<evidence type="ECO:0000256" key="5">
    <source>
        <dbReference type="RuleBase" id="RU004478"/>
    </source>
</evidence>
<dbReference type="GO" id="GO:0005737">
    <property type="term" value="C:cytoplasm"/>
    <property type="evidence" value="ECO:0007669"/>
    <property type="project" value="UniProtKB-SubCell"/>
</dbReference>
<keyword evidence="2 3" id="KW-0143">Chaperone</keyword>
<dbReference type="Proteomes" id="UP000076481">
    <property type="component" value="Unassembled WGS sequence"/>
</dbReference>
<dbReference type="RefSeq" id="WP_303681791.1">
    <property type="nucleotide sequence ID" value="NZ_LVWG01000032.1"/>
</dbReference>
<keyword evidence="3" id="KW-0963">Cytoplasm</keyword>
<comment type="similarity">
    <text evidence="1 3 5">Belongs to the GrpE family.</text>
</comment>
<dbReference type="PRINTS" id="PR00773">
    <property type="entry name" value="GRPEPROTEIN"/>
</dbReference>
<organism evidence="7 8">
    <name type="scientific">Pelodictyon luteolum</name>
    <dbReference type="NCBI Taxonomy" id="1100"/>
    <lineage>
        <taxon>Bacteria</taxon>
        <taxon>Pseudomonadati</taxon>
        <taxon>Chlorobiota</taxon>
        <taxon>Chlorobiia</taxon>
        <taxon>Chlorobiales</taxon>
        <taxon>Chlorobiaceae</taxon>
        <taxon>Chlorobium/Pelodictyon group</taxon>
        <taxon>Pelodictyon</taxon>
    </lineage>
</organism>